<protein>
    <recommendedName>
        <fullName evidence="4">F-box domain-containing protein</fullName>
    </recommendedName>
</protein>
<sequence length="108" mass="12265">ETQISDTVQHISDIVQHIQALKAQVEQVEVKLQRLREEEAAISETFADQHRVLSLIRNLPEDVLREILIECVKYPIPILEYGGTPMPYVLAQVSSGLRNIALATPHIW</sequence>
<keyword evidence="1" id="KW-0175">Coiled coil</keyword>
<organism evidence="2 3">
    <name type="scientific">Hypholoma sublateritium (strain FD-334 SS-4)</name>
    <dbReference type="NCBI Taxonomy" id="945553"/>
    <lineage>
        <taxon>Eukaryota</taxon>
        <taxon>Fungi</taxon>
        <taxon>Dikarya</taxon>
        <taxon>Basidiomycota</taxon>
        <taxon>Agaricomycotina</taxon>
        <taxon>Agaricomycetes</taxon>
        <taxon>Agaricomycetidae</taxon>
        <taxon>Agaricales</taxon>
        <taxon>Agaricineae</taxon>
        <taxon>Strophariaceae</taxon>
        <taxon>Hypholoma</taxon>
    </lineage>
</organism>
<dbReference type="Proteomes" id="UP000054270">
    <property type="component" value="Unassembled WGS sequence"/>
</dbReference>
<name>A0A0D2M6L2_HYPSF</name>
<feature type="non-terminal residue" evidence="2">
    <location>
        <position position="1"/>
    </location>
</feature>
<feature type="coiled-coil region" evidence="1">
    <location>
        <begin position="11"/>
        <end position="45"/>
    </location>
</feature>
<evidence type="ECO:0000313" key="2">
    <source>
        <dbReference type="EMBL" id="KJA18813.1"/>
    </source>
</evidence>
<gene>
    <name evidence="2" type="ORF">HYPSUDRAFT_119669</name>
</gene>
<dbReference type="AlphaFoldDB" id="A0A0D2M6L2"/>
<dbReference type="OrthoDB" id="3030085at2759"/>
<reference evidence="3" key="1">
    <citation type="submission" date="2014-04" db="EMBL/GenBank/DDBJ databases">
        <title>Evolutionary Origins and Diversification of the Mycorrhizal Mutualists.</title>
        <authorList>
            <consortium name="DOE Joint Genome Institute"/>
            <consortium name="Mycorrhizal Genomics Consortium"/>
            <person name="Kohler A."/>
            <person name="Kuo A."/>
            <person name="Nagy L.G."/>
            <person name="Floudas D."/>
            <person name="Copeland A."/>
            <person name="Barry K.W."/>
            <person name="Cichocki N."/>
            <person name="Veneault-Fourrey C."/>
            <person name="LaButti K."/>
            <person name="Lindquist E.A."/>
            <person name="Lipzen A."/>
            <person name="Lundell T."/>
            <person name="Morin E."/>
            <person name="Murat C."/>
            <person name="Riley R."/>
            <person name="Ohm R."/>
            <person name="Sun H."/>
            <person name="Tunlid A."/>
            <person name="Henrissat B."/>
            <person name="Grigoriev I.V."/>
            <person name="Hibbett D.S."/>
            <person name="Martin F."/>
        </authorList>
    </citation>
    <scope>NUCLEOTIDE SEQUENCE [LARGE SCALE GENOMIC DNA]</scope>
    <source>
        <strain evidence="3">FD-334 SS-4</strain>
    </source>
</reference>
<dbReference type="EMBL" id="KN817584">
    <property type="protein sequence ID" value="KJA18813.1"/>
    <property type="molecule type" value="Genomic_DNA"/>
</dbReference>
<keyword evidence="3" id="KW-1185">Reference proteome</keyword>
<evidence type="ECO:0008006" key="4">
    <source>
        <dbReference type="Google" id="ProtNLM"/>
    </source>
</evidence>
<evidence type="ECO:0000313" key="3">
    <source>
        <dbReference type="Proteomes" id="UP000054270"/>
    </source>
</evidence>
<proteinExistence type="predicted"/>
<feature type="non-terminal residue" evidence="2">
    <location>
        <position position="108"/>
    </location>
</feature>
<accession>A0A0D2M6L2</accession>
<evidence type="ECO:0000256" key="1">
    <source>
        <dbReference type="SAM" id="Coils"/>
    </source>
</evidence>